<accession>A0A1M6W0K4</accession>
<gene>
    <name evidence="1" type="ORF">SAMN04488028_11071</name>
</gene>
<sequence>MRTYFLTRKMKGNKHFKIDIFGLKLGSHDFSFEFDKSLFEKNEDSVIEAGQGRCDIQLIKKERLIEVNFDISGTIVLLCDRSLESFDYPIDIQEQLILKYGEEFDDSQDDIWTIPDGQQSINVEKNIFDYLTLAVPMKKIHPKFEEEGDEDDEYELELVYSSDVEEEETESTPEEEIDPRWALLKNIKNKEN</sequence>
<name>A0A1M6W0K4_REIAG</name>
<proteinExistence type="predicted"/>
<dbReference type="Pfam" id="PF02620">
    <property type="entry name" value="YceD"/>
    <property type="match status" value="1"/>
</dbReference>
<dbReference type="EMBL" id="FRAA01000010">
    <property type="protein sequence ID" value="SHK87136.1"/>
    <property type="molecule type" value="Genomic_DNA"/>
</dbReference>
<evidence type="ECO:0000313" key="1">
    <source>
        <dbReference type="EMBL" id="SHK87136.1"/>
    </source>
</evidence>
<protein>
    <submittedName>
        <fullName evidence="1">Uncharacterized metal-binding protein YceD, DUF177 family</fullName>
    </submittedName>
</protein>
<organism evidence="1 2">
    <name type="scientific">Reichenbachiella agariperforans</name>
    <dbReference type="NCBI Taxonomy" id="156994"/>
    <lineage>
        <taxon>Bacteria</taxon>
        <taxon>Pseudomonadati</taxon>
        <taxon>Bacteroidota</taxon>
        <taxon>Cytophagia</taxon>
        <taxon>Cytophagales</taxon>
        <taxon>Reichenbachiellaceae</taxon>
        <taxon>Reichenbachiella</taxon>
    </lineage>
</organism>
<evidence type="ECO:0000313" key="2">
    <source>
        <dbReference type="Proteomes" id="UP000184474"/>
    </source>
</evidence>
<dbReference type="Proteomes" id="UP000184474">
    <property type="component" value="Unassembled WGS sequence"/>
</dbReference>
<keyword evidence="2" id="KW-1185">Reference proteome</keyword>
<dbReference type="InterPro" id="IPR003772">
    <property type="entry name" value="YceD"/>
</dbReference>
<reference evidence="2" key="1">
    <citation type="submission" date="2016-11" db="EMBL/GenBank/DDBJ databases">
        <authorList>
            <person name="Varghese N."/>
            <person name="Submissions S."/>
        </authorList>
    </citation>
    <scope>NUCLEOTIDE SEQUENCE [LARGE SCALE GENOMIC DNA]</scope>
    <source>
        <strain evidence="2">DSM 26134</strain>
    </source>
</reference>
<dbReference type="STRING" id="156994.SAMN04488028_11071"/>
<dbReference type="AlphaFoldDB" id="A0A1M6W0K4"/>